<evidence type="ECO:0000256" key="3">
    <source>
        <dbReference type="ARBA" id="ARBA00022989"/>
    </source>
</evidence>
<reference evidence="7 8" key="1">
    <citation type="submission" date="2015-06" db="EMBL/GenBank/DDBJ databases">
        <title>Draft genome of the moderately acidophilic sulfate reducer Candidatus Desulfosporosinus acididurans strain M1.</title>
        <authorList>
            <person name="Poehlein A."/>
            <person name="Petzsch P."/>
            <person name="Johnson B.D."/>
            <person name="Schloemann M."/>
            <person name="Daniel R."/>
            <person name="Muehling M."/>
        </authorList>
    </citation>
    <scope>NUCLEOTIDE SEQUENCE [LARGE SCALE GENOMIC DNA]</scope>
    <source>
        <strain evidence="7 8">M1</strain>
    </source>
</reference>
<feature type="transmembrane region" description="Helical" evidence="5">
    <location>
        <begin position="261"/>
        <end position="282"/>
    </location>
</feature>
<evidence type="ECO:0000313" key="7">
    <source>
        <dbReference type="EMBL" id="KLU67227.1"/>
    </source>
</evidence>
<comment type="caution">
    <text evidence="7">The sequence shown here is derived from an EMBL/GenBank/DDBJ whole genome shotgun (WGS) entry which is preliminary data.</text>
</comment>
<name>A0A0J1FVA1_9FIRM</name>
<dbReference type="PATRIC" id="fig|476652.3.peg.442"/>
<gene>
    <name evidence="7" type="ORF">DEAC_c04390</name>
</gene>
<dbReference type="PANTHER" id="PTHR37422:SF13">
    <property type="entry name" value="LIPOPOLYSACCHARIDE BIOSYNTHESIS PROTEIN PA4999-RELATED"/>
    <property type="match status" value="1"/>
</dbReference>
<dbReference type="InterPro" id="IPR007016">
    <property type="entry name" value="O-antigen_ligase-rel_domated"/>
</dbReference>
<feature type="transmembrane region" description="Helical" evidence="5">
    <location>
        <begin position="55"/>
        <end position="73"/>
    </location>
</feature>
<evidence type="ECO:0000256" key="5">
    <source>
        <dbReference type="SAM" id="Phobius"/>
    </source>
</evidence>
<dbReference type="EMBL" id="LDZY01000002">
    <property type="protein sequence ID" value="KLU67227.1"/>
    <property type="molecule type" value="Genomic_DNA"/>
</dbReference>
<feature type="transmembrane region" description="Helical" evidence="5">
    <location>
        <begin position="226"/>
        <end position="255"/>
    </location>
</feature>
<dbReference type="RefSeq" id="WP_047808399.1">
    <property type="nucleotide sequence ID" value="NZ_LDZY01000002.1"/>
</dbReference>
<evidence type="ECO:0000256" key="1">
    <source>
        <dbReference type="ARBA" id="ARBA00004141"/>
    </source>
</evidence>
<keyword evidence="2 5" id="KW-0812">Transmembrane</keyword>
<dbReference type="GO" id="GO:0016874">
    <property type="term" value="F:ligase activity"/>
    <property type="evidence" value="ECO:0007669"/>
    <property type="project" value="UniProtKB-KW"/>
</dbReference>
<feature type="transmembrane region" description="Helical" evidence="5">
    <location>
        <begin position="93"/>
        <end position="113"/>
    </location>
</feature>
<feature type="transmembrane region" description="Helical" evidence="5">
    <location>
        <begin position="386"/>
        <end position="404"/>
    </location>
</feature>
<evidence type="ECO:0000313" key="8">
    <source>
        <dbReference type="Proteomes" id="UP000036356"/>
    </source>
</evidence>
<feature type="transmembrane region" description="Helical" evidence="5">
    <location>
        <begin position="146"/>
        <end position="164"/>
    </location>
</feature>
<protein>
    <submittedName>
        <fullName evidence="7">O-antigen ligase</fullName>
    </submittedName>
</protein>
<dbReference type="Proteomes" id="UP000036356">
    <property type="component" value="Unassembled WGS sequence"/>
</dbReference>
<feature type="transmembrane region" description="Helical" evidence="5">
    <location>
        <begin position="349"/>
        <end position="374"/>
    </location>
</feature>
<feature type="transmembrane region" description="Helical" evidence="5">
    <location>
        <begin position="194"/>
        <end position="214"/>
    </location>
</feature>
<keyword evidence="4 5" id="KW-0472">Membrane</keyword>
<dbReference type="GO" id="GO:0016020">
    <property type="term" value="C:membrane"/>
    <property type="evidence" value="ECO:0007669"/>
    <property type="project" value="UniProtKB-SubCell"/>
</dbReference>
<evidence type="ECO:0000256" key="4">
    <source>
        <dbReference type="ARBA" id="ARBA00023136"/>
    </source>
</evidence>
<evidence type="ECO:0000259" key="6">
    <source>
        <dbReference type="Pfam" id="PF04932"/>
    </source>
</evidence>
<feature type="transmembrane region" description="Helical" evidence="5">
    <location>
        <begin position="30"/>
        <end position="49"/>
    </location>
</feature>
<dbReference type="PANTHER" id="PTHR37422">
    <property type="entry name" value="TEICHURONIC ACID BIOSYNTHESIS PROTEIN TUAE"/>
    <property type="match status" value="1"/>
</dbReference>
<accession>A0A0J1FVA1</accession>
<comment type="subcellular location">
    <subcellularLocation>
        <location evidence="1">Membrane</location>
        <topology evidence="1">Multi-pass membrane protein</topology>
    </subcellularLocation>
</comment>
<dbReference type="Pfam" id="PF04932">
    <property type="entry name" value="Wzy_C"/>
    <property type="match status" value="1"/>
</dbReference>
<feature type="domain" description="O-antigen ligase-related" evidence="6">
    <location>
        <begin position="226"/>
        <end position="364"/>
    </location>
</feature>
<keyword evidence="3 5" id="KW-1133">Transmembrane helix</keyword>
<keyword evidence="8" id="KW-1185">Reference proteome</keyword>
<proteinExistence type="predicted"/>
<keyword evidence="7" id="KW-0436">Ligase</keyword>
<organism evidence="7 8">
    <name type="scientific">Desulfosporosinus acididurans</name>
    <dbReference type="NCBI Taxonomy" id="476652"/>
    <lineage>
        <taxon>Bacteria</taxon>
        <taxon>Bacillati</taxon>
        <taxon>Bacillota</taxon>
        <taxon>Clostridia</taxon>
        <taxon>Eubacteriales</taxon>
        <taxon>Desulfitobacteriaceae</taxon>
        <taxon>Desulfosporosinus</taxon>
    </lineage>
</organism>
<sequence length="438" mass="49482">MGFAFFKWGILLISIGIVVYLGLKKPNTLISLLVGVVALDISETWFPLLEKLSSQPVFTLARILSLGIILSALRRLWIEPKKYQNLKKILNHFLSRALMIYITIGAFSIFYSIGRGLTVVEVVRLLTFFLLYLSICLIAERKYTLFPFRVVHWVGVALVPLTLYEGMTKHFIWRGYLAVGEIARVNSTFLDPNIFARYLVLGIVANLILQIYNVETWKRLTYFMSLLGLIGALAITLSRSGEVTLAIILVFILLLIPRKQIAQSIGLMGVIGSIIVAMSPTVQHRLLTFREGLGALDAQRKYLGKVAWAMFTDHPIFGVGLGGFEKMFKTYYISYKTVAEGATRSHTTLFTIAAELGLLGLTALALIWFALIQILRSLRSLDQNRLDWYIPGVGYFLWILTIFISSQSEARFFEDPVLWVSMGMILRLLFGVENDMKT</sequence>
<feature type="transmembrane region" description="Helical" evidence="5">
    <location>
        <begin position="302"/>
        <end position="324"/>
    </location>
</feature>
<dbReference type="STRING" id="476652.DEAC_c04390"/>
<feature type="transmembrane region" description="Helical" evidence="5">
    <location>
        <begin position="6"/>
        <end position="23"/>
    </location>
</feature>
<dbReference type="InterPro" id="IPR051533">
    <property type="entry name" value="WaaL-like"/>
</dbReference>
<evidence type="ECO:0000256" key="2">
    <source>
        <dbReference type="ARBA" id="ARBA00022692"/>
    </source>
</evidence>
<feature type="transmembrane region" description="Helical" evidence="5">
    <location>
        <begin position="119"/>
        <end position="139"/>
    </location>
</feature>
<dbReference type="AlphaFoldDB" id="A0A0J1FVA1"/>